<feature type="compositionally biased region" description="Polar residues" evidence="1">
    <location>
        <begin position="10"/>
        <end position="23"/>
    </location>
</feature>
<sequence>MKNPLELVDSPSTENNLEPSKLATSSEELDMICCKWVEAGVTHIERQPRSNCLEWGGEVIDDGKCQ</sequence>
<comment type="caution">
    <text evidence="2">The sequence shown here is derived from an EMBL/GenBank/DDBJ whole genome shotgun (WGS) entry which is preliminary data.</text>
</comment>
<evidence type="ECO:0000313" key="2">
    <source>
        <dbReference type="EMBL" id="MBB2148826.1"/>
    </source>
</evidence>
<keyword evidence="3" id="KW-1185">Reference proteome</keyword>
<evidence type="ECO:0000256" key="1">
    <source>
        <dbReference type="SAM" id="MobiDB-lite"/>
    </source>
</evidence>
<accession>A0ABR6EUE9</accession>
<gene>
    <name evidence="2" type="ORF">GM920_07870</name>
</gene>
<organism evidence="2 3">
    <name type="scientific">Pedobacter gandavensis</name>
    <dbReference type="NCBI Taxonomy" id="2679963"/>
    <lineage>
        <taxon>Bacteria</taxon>
        <taxon>Pseudomonadati</taxon>
        <taxon>Bacteroidota</taxon>
        <taxon>Sphingobacteriia</taxon>
        <taxon>Sphingobacteriales</taxon>
        <taxon>Sphingobacteriaceae</taxon>
        <taxon>Pedobacter</taxon>
    </lineage>
</organism>
<feature type="region of interest" description="Disordered" evidence="1">
    <location>
        <begin position="1"/>
        <end position="23"/>
    </location>
</feature>
<dbReference type="Proteomes" id="UP000636110">
    <property type="component" value="Unassembled WGS sequence"/>
</dbReference>
<name>A0ABR6EUE9_9SPHI</name>
<protein>
    <submittedName>
        <fullName evidence="2">Uncharacterized protein</fullName>
    </submittedName>
</protein>
<proteinExistence type="predicted"/>
<reference evidence="2 3" key="1">
    <citation type="submission" date="2019-11" db="EMBL/GenBank/DDBJ databases">
        <title>Description of Pedobacter sp. LMG 31462T.</title>
        <authorList>
            <person name="Carlier A."/>
            <person name="Qi S."/>
            <person name="Vandamme P."/>
        </authorList>
    </citation>
    <scope>NUCLEOTIDE SEQUENCE [LARGE SCALE GENOMIC DNA]</scope>
    <source>
        <strain evidence="2 3">LMG 31462</strain>
    </source>
</reference>
<dbReference type="RefSeq" id="WP_182955200.1">
    <property type="nucleotide sequence ID" value="NZ_WNXC01000001.1"/>
</dbReference>
<evidence type="ECO:0000313" key="3">
    <source>
        <dbReference type="Proteomes" id="UP000636110"/>
    </source>
</evidence>
<dbReference type="EMBL" id="WNXC01000001">
    <property type="protein sequence ID" value="MBB2148826.1"/>
    <property type="molecule type" value="Genomic_DNA"/>
</dbReference>